<dbReference type="Pfam" id="PF00941">
    <property type="entry name" value="FAD_binding_5"/>
    <property type="match status" value="1"/>
</dbReference>
<dbReference type="Proteomes" id="UP001208649">
    <property type="component" value="Unassembled WGS sequence"/>
</dbReference>
<dbReference type="InterPro" id="IPR016166">
    <property type="entry name" value="FAD-bd_PCMH"/>
</dbReference>
<evidence type="ECO:0000313" key="3">
    <source>
        <dbReference type="EMBL" id="MCU7616362.1"/>
    </source>
</evidence>
<dbReference type="InterPro" id="IPR005107">
    <property type="entry name" value="CO_DH_flav_C"/>
</dbReference>
<feature type="domain" description="FAD-binding PCMH-type" evidence="2">
    <location>
        <begin position="1"/>
        <end position="220"/>
    </location>
</feature>
<dbReference type="PANTHER" id="PTHR42659:SF1">
    <property type="entry name" value="OXIDOREDUCTASE"/>
    <property type="match status" value="1"/>
</dbReference>
<evidence type="ECO:0000259" key="2">
    <source>
        <dbReference type="PROSITE" id="PS51387"/>
    </source>
</evidence>
<accession>A0ABT2W2A9</accession>
<dbReference type="Pfam" id="PF03450">
    <property type="entry name" value="CO_deh_flav_C"/>
    <property type="match status" value="1"/>
</dbReference>
<dbReference type="PANTHER" id="PTHR42659">
    <property type="entry name" value="XANTHINE DEHYDROGENASE SUBUNIT C-RELATED"/>
    <property type="match status" value="1"/>
</dbReference>
<dbReference type="EMBL" id="JAOTEM010000001">
    <property type="protein sequence ID" value="MCU7616362.1"/>
    <property type="molecule type" value="Genomic_DNA"/>
</dbReference>
<dbReference type="Gene3D" id="3.30.465.10">
    <property type="match status" value="2"/>
</dbReference>
<dbReference type="Gene3D" id="3.30.390.50">
    <property type="entry name" value="CO dehydrogenase flavoprotein, C-terminal domain"/>
    <property type="match status" value="1"/>
</dbReference>
<proteinExistence type="predicted"/>
<reference evidence="4" key="1">
    <citation type="submission" date="2023-07" db="EMBL/GenBank/DDBJ databases">
        <title>Chryseobacterium sp. strain PBS4-4 Genome sequencing and assembly.</title>
        <authorList>
            <person name="Jung Y."/>
        </authorList>
    </citation>
    <scope>NUCLEOTIDE SEQUENCE [LARGE SCALE GENOMIC DNA]</scope>
    <source>
        <strain evidence="4">PBS4-4</strain>
    </source>
</reference>
<dbReference type="SMART" id="SM01092">
    <property type="entry name" value="CO_deh_flav_C"/>
    <property type="match status" value="1"/>
</dbReference>
<keyword evidence="4" id="KW-1185">Reference proteome</keyword>
<dbReference type="InterPro" id="IPR036683">
    <property type="entry name" value="CO_DH_flav_C_dom_sf"/>
</dbReference>
<dbReference type="RefSeq" id="WP_263001813.1">
    <property type="nucleotide sequence ID" value="NZ_JAOTEM010000001.1"/>
</dbReference>
<dbReference type="InterPro" id="IPR051312">
    <property type="entry name" value="Diverse_Substr_Oxidored"/>
</dbReference>
<keyword evidence="1" id="KW-0274">FAD</keyword>
<evidence type="ECO:0000256" key="1">
    <source>
        <dbReference type="ARBA" id="ARBA00022827"/>
    </source>
</evidence>
<dbReference type="SUPFAM" id="SSF55447">
    <property type="entry name" value="CO dehydrogenase flavoprotein C-terminal domain-like"/>
    <property type="match status" value="1"/>
</dbReference>
<dbReference type="Gene3D" id="3.30.43.10">
    <property type="entry name" value="Uridine Diphospho-n-acetylenolpyruvylglucosamine Reductase, domain 2"/>
    <property type="match status" value="1"/>
</dbReference>
<dbReference type="InterPro" id="IPR016169">
    <property type="entry name" value="FAD-bd_PCMH_sub2"/>
</dbReference>
<dbReference type="SUPFAM" id="SSF56176">
    <property type="entry name" value="FAD-binding/transporter-associated domain-like"/>
    <property type="match status" value="1"/>
</dbReference>
<dbReference type="InterPro" id="IPR016167">
    <property type="entry name" value="FAD-bd_PCMH_sub1"/>
</dbReference>
<keyword evidence="1" id="KW-0285">Flavoprotein</keyword>
<dbReference type="InterPro" id="IPR036318">
    <property type="entry name" value="FAD-bd_PCMH-like_sf"/>
</dbReference>
<gene>
    <name evidence="3" type="ORF">NZ698_04070</name>
</gene>
<evidence type="ECO:0000313" key="4">
    <source>
        <dbReference type="Proteomes" id="UP001208649"/>
    </source>
</evidence>
<comment type="caution">
    <text evidence="3">The sequence shown here is derived from an EMBL/GenBank/DDBJ whole genome shotgun (WGS) entry which is preliminary data.</text>
</comment>
<organism evidence="3 4">
    <name type="scientific">Chryseobacterium edaphi</name>
    <dbReference type="NCBI Taxonomy" id="2976532"/>
    <lineage>
        <taxon>Bacteria</taxon>
        <taxon>Pseudomonadati</taxon>
        <taxon>Bacteroidota</taxon>
        <taxon>Flavobacteriia</taxon>
        <taxon>Flavobacteriales</taxon>
        <taxon>Weeksellaceae</taxon>
        <taxon>Chryseobacterium group</taxon>
        <taxon>Chryseobacterium</taxon>
    </lineage>
</organism>
<dbReference type="InterPro" id="IPR002346">
    <property type="entry name" value="Mopterin_DH_FAD-bd"/>
</dbReference>
<protein>
    <submittedName>
        <fullName evidence="3">Xanthine dehydrogenase family protein subunit M</fullName>
    </submittedName>
</protein>
<sequence>MKPFIFEKAKTSTEALKLKTSSKDFIAGGTNIVDLLKKNIAPPDGMIDVSTALSNEIKLSEKSVSIGAMVRNTSLATNSDLLKNYPLITKAVLSGASPQIRNMASTAGNLLQRTRCPYFYDVTTPCNKRKKGSGCSALSGDNKMSAIVGYNDQCVAVHPSDLCISLVALDANVHGVDSKNKPFTIPFKDFHKLPENTPWLDNNLPQNSLITHIEVPKNEFHKKYAYVKLRERTSYAFAMISVGSALQMDGKTIKEARLASGGVAHKPWRWYEAEDYLKGKKVTEEVFKKASEIVVEKVKPLSHNAYKVPMLKGAIELALKNAVNS</sequence>
<dbReference type="PROSITE" id="PS51387">
    <property type="entry name" value="FAD_PCMH"/>
    <property type="match status" value="1"/>
</dbReference>
<name>A0ABT2W2A9_9FLAO</name>